<dbReference type="NCBIfam" id="TIGR02093">
    <property type="entry name" value="P_ylase"/>
    <property type="match status" value="1"/>
</dbReference>
<name>A0A2R6X3X3_MARPO</name>
<reference evidence="14" key="1">
    <citation type="journal article" date="2017" name="Cell">
        <title>Insights into land plant evolution garnered from the Marchantia polymorpha genome.</title>
        <authorList>
            <person name="Bowman J.L."/>
            <person name="Kohchi T."/>
            <person name="Yamato K.T."/>
            <person name="Jenkins J."/>
            <person name="Shu S."/>
            <person name="Ishizaki K."/>
            <person name="Yamaoka S."/>
            <person name="Nishihama R."/>
            <person name="Nakamura Y."/>
            <person name="Berger F."/>
            <person name="Adam C."/>
            <person name="Aki S.S."/>
            <person name="Althoff F."/>
            <person name="Araki T."/>
            <person name="Arteaga-Vazquez M.A."/>
            <person name="Balasubrmanian S."/>
            <person name="Barry K."/>
            <person name="Bauer D."/>
            <person name="Boehm C.R."/>
            <person name="Briginshaw L."/>
            <person name="Caballero-Perez J."/>
            <person name="Catarino B."/>
            <person name="Chen F."/>
            <person name="Chiyoda S."/>
            <person name="Chovatia M."/>
            <person name="Davies K.M."/>
            <person name="Delmans M."/>
            <person name="Demura T."/>
            <person name="Dierschke T."/>
            <person name="Dolan L."/>
            <person name="Dorantes-Acosta A.E."/>
            <person name="Eklund D.M."/>
            <person name="Florent S.N."/>
            <person name="Flores-Sandoval E."/>
            <person name="Fujiyama A."/>
            <person name="Fukuzawa H."/>
            <person name="Galik B."/>
            <person name="Grimanelli D."/>
            <person name="Grimwood J."/>
            <person name="Grossniklaus U."/>
            <person name="Hamada T."/>
            <person name="Haseloff J."/>
            <person name="Hetherington A.J."/>
            <person name="Higo A."/>
            <person name="Hirakawa Y."/>
            <person name="Hundley H.N."/>
            <person name="Ikeda Y."/>
            <person name="Inoue K."/>
            <person name="Inoue S.I."/>
            <person name="Ishida S."/>
            <person name="Jia Q."/>
            <person name="Kakita M."/>
            <person name="Kanazawa T."/>
            <person name="Kawai Y."/>
            <person name="Kawashima T."/>
            <person name="Kennedy M."/>
            <person name="Kinose K."/>
            <person name="Kinoshita T."/>
            <person name="Kohara Y."/>
            <person name="Koide E."/>
            <person name="Komatsu K."/>
            <person name="Kopischke S."/>
            <person name="Kubo M."/>
            <person name="Kyozuka J."/>
            <person name="Lagercrantz U."/>
            <person name="Lin S.S."/>
            <person name="Lindquist E."/>
            <person name="Lipzen A.M."/>
            <person name="Lu C.W."/>
            <person name="De Luna E."/>
            <person name="Martienssen R.A."/>
            <person name="Minamino N."/>
            <person name="Mizutani M."/>
            <person name="Mizutani M."/>
            <person name="Mochizuki N."/>
            <person name="Monte I."/>
            <person name="Mosher R."/>
            <person name="Nagasaki H."/>
            <person name="Nakagami H."/>
            <person name="Naramoto S."/>
            <person name="Nishitani K."/>
            <person name="Ohtani M."/>
            <person name="Okamoto T."/>
            <person name="Okumura M."/>
            <person name="Phillips J."/>
            <person name="Pollak B."/>
            <person name="Reinders A."/>
            <person name="Rovekamp M."/>
            <person name="Sano R."/>
            <person name="Sawa S."/>
            <person name="Schmid M.W."/>
            <person name="Shirakawa M."/>
            <person name="Solano R."/>
            <person name="Spunde A."/>
            <person name="Suetsugu N."/>
            <person name="Sugano S."/>
            <person name="Sugiyama A."/>
            <person name="Sun R."/>
            <person name="Suzuki Y."/>
            <person name="Takenaka M."/>
            <person name="Takezawa D."/>
            <person name="Tomogane H."/>
            <person name="Tsuzuki M."/>
            <person name="Ueda T."/>
            <person name="Umeda M."/>
            <person name="Ward J.M."/>
            <person name="Watanabe Y."/>
            <person name="Yazaki K."/>
            <person name="Yokoyama R."/>
            <person name="Yoshitake Y."/>
            <person name="Yotsui I."/>
            <person name="Zachgo S."/>
            <person name="Schmutz J."/>
        </authorList>
    </citation>
    <scope>NUCLEOTIDE SEQUENCE [LARGE SCALE GENOMIC DNA]</scope>
    <source>
        <strain evidence="14">Tak-1</strain>
    </source>
</reference>
<comment type="subcellular location">
    <subcellularLocation>
        <location evidence="3">Nucleus</location>
    </subcellularLocation>
</comment>
<dbReference type="GO" id="GO:0005737">
    <property type="term" value="C:cytoplasm"/>
    <property type="evidence" value="ECO:0000318"/>
    <property type="project" value="GO_Central"/>
</dbReference>
<dbReference type="Gramene" id="Mp6g18970.1">
    <property type="protein sequence ID" value="Mp6g18970.1.cds"/>
    <property type="gene ID" value="Mp6g18970"/>
</dbReference>
<dbReference type="SUPFAM" id="SSF53756">
    <property type="entry name" value="UDP-Glycosyltransferase/glycogen phosphorylase"/>
    <property type="match status" value="1"/>
</dbReference>
<evidence type="ECO:0000256" key="11">
    <source>
        <dbReference type="RuleBase" id="RU000587"/>
    </source>
</evidence>
<evidence type="ECO:0000256" key="1">
    <source>
        <dbReference type="ARBA" id="ARBA00001275"/>
    </source>
</evidence>
<keyword evidence="10 11" id="KW-0119">Carbohydrate metabolism</keyword>
<dbReference type="InterPro" id="IPR000811">
    <property type="entry name" value="Glyco_trans_35"/>
</dbReference>
<evidence type="ECO:0000256" key="2">
    <source>
        <dbReference type="ARBA" id="ARBA00001933"/>
    </source>
</evidence>
<dbReference type="EC" id="2.4.1.1" evidence="11"/>
<dbReference type="SUPFAM" id="SSF55021">
    <property type="entry name" value="ACT-like"/>
    <property type="match status" value="1"/>
</dbReference>
<evidence type="ECO:0000256" key="9">
    <source>
        <dbReference type="ARBA" id="ARBA00023242"/>
    </source>
</evidence>
<evidence type="ECO:0000259" key="12">
    <source>
        <dbReference type="PROSITE" id="PS51671"/>
    </source>
</evidence>
<dbReference type="InterPro" id="IPR011833">
    <property type="entry name" value="Glycg_phsphrylas"/>
</dbReference>
<dbReference type="PROSITE" id="PS51671">
    <property type="entry name" value="ACT"/>
    <property type="match status" value="1"/>
</dbReference>
<evidence type="ECO:0000256" key="3">
    <source>
        <dbReference type="ARBA" id="ARBA00004123"/>
    </source>
</evidence>
<dbReference type="InterPro" id="IPR035090">
    <property type="entry name" value="Pyridoxal_P_attach_site"/>
</dbReference>
<dbReference type="AlphaFoldDB" id="A0A2R6X3X3"/>
<keyword evidence="5" id="KW-0021">Allosteric enzyme</keyword>
<keyword evidence="8 11" id="KW-0663">Pyridoxal phosphate</keyword>
<comment type="similarity">
    <text evidence="4 11">Belongs to the glycogen phosphorylase family.</text>
</comment>
<dbReference type="PROSITE" id="PS00102">
    <property type="entry name" value="PHOSPHORYLASE"/>
    <property type="match status" value="1"/>
</dbReference>
<comment type="catalytic activity">
    <reaction evidence="1 11">
        <text>[(1-&gt;4)-alpha-D-glucosyl](n) + phosphate = [(1-&gt;4)-alpha-D-glucosyl](n-1) + alpha-D-glucose 1-phosphate</text>
        <dbReference type="Rhea" id="RHEA:41732"/>
        <dbReference type="Rhea" id="RHEA-COMP:9584"/>
        <dbReference type="Rhea" id="RHEA-COMP:9586"/>
        <dbReference type="ChEBI" id="CHEBI:15444"/>
        <dbReference type="ChEBI" id="CHEBI:43474"/>
        <dbReference type="ChEBI" id="CHEBI:58601"/>
        <dbReference type="EC" id="2.4.1.1"/>
    </reaction>
</comment>
<evidence type="ECO:0000256" key="8">
    <source>
        <dbReference type="ARBA" id="ARBA00022898"/>
    </source>
</evidence>
<dbReference type="InterPro" id="IPR045865">
    <property type="entry name" value="ACT-like_dom_sf"/>
</dbReference>
<dbReference type="Pfam" id="PF00343">
    <property type="entry name" value="Phosphorylase"/>
    <property type="match status" value="1"/>
</dbReference>
<gene>
    <name evidence="13" type="ORF">MARPO_0038s0107</name>
</gene>
<dbReference type="FunFam" id="3.40.50.2000:FF:000002">
    <property type="entry name" value="Alpha-1,4 glucan phosphorylase"/>
    <property type="match status" value="1"/>
</dbReference>
<feature type="domain" description="ACT" evidence="12">
    <location>
        <begin position="145"/>
        <end position="228"/>
    </location>
</feature>
<dbReference type="InterPro" id="IPR002912">
    <property type="entry name" value="ACT_dom"/>
</dbReference>
<organism evidence="13 14">
    <name type="scientific">Marchantia polymorpha</name>
    <name type="common">Common liverwort</name>
    <name type="synonym">Marchantia aquatica</name>
    <dbReference type="NCBI Taxonomy" id="3197"/>
    <lineage>
        <taxon>Eukaryota</taxon>
        <taxon>Viridiplantae</taxon>
        <taxon>Streptophyta</taxon>
        <taxon>Embryophyta</taxon>
        <taxon>Marchantiophyta</taxon>
        <taxon>Marchantiopsida</taxon>
        <taxon>Marchantiidae</taxon>
        <taxon>Marchantiales</taxon>
        <taxon>Marchantiaceae</taxon>
        <taxon>Marchantia</taxon>
    </lineage>
</organism>
<dbReference type="GO" id="GO:0008184">
    <property type="term" value="F:glycogen phosphorylase activity"/>
    <property type="evidence" value="ECO:0000318"/>
    <property type="project" value="GO_Central"/>
</dbReference>
<comment type="cofactor">
    <cofactor evidence="2 11">
        <name>pyridoxal 5'-phosphate</name>
        <dbReference type="ChEBI" id="CHEBI:597326"/>
    </cofactor>
</comment>
<dbReference type="OMA" id="GIEPCRC"/>
<dbReference type="PANTHER" id="PTHR11468:SF30">
    <property type="entry name" value="ALPHA-1,4 GLUCAN PHOSPHORYLASE"/>
    <property type="match status" value="1"/>
</dbReference>
<protein>
    <recommendedName>
        <fullName evidence="11">Alpha-1,4 glucan phosphorylase</fullName>
        <ecNumber evidence="11">2.4.1.1</ecNumber>
    </recommendedName>
</protein>
<dbReference type="OrthoDB" id="9215500at2759"/>
<dbReference type="CDD" id="cd04873">
    <property type="entry name" value="ACT_UUR-ACR-like"/>
    <property type="match status" value="1"/>
</dbReference>
<dbReference type="GO" id="GO:0030170">
    <property type="term" value="F:pyridoxal phosphate binding"/>
    <property type="evidence" value="ECO:0000318"/>
    <property type="project" value="GO_Central"/>
</dbReference>
<evidence type="ECO:0000256" key="7">
    <source>
        <dbReference type="ARBA" id="ARBA00022679"/>
    </source>
</evidence>
<proteinExistence type="inferred from homology"/>
<keyword evidence="9" id="KW-0539">Nucleus</keyword>
<evidence type="ECO:0000313" key="14">
    <source>
        <dbReference type="Proteomes" id="UP000244005"/>
    </source>
</evidence>
<dbReference type="Proteomes" id="UP000244005">
    <property type="component" value="Unassembled WGS sequence"/>
</dbReference>
<evidence type="ECO:0000256" key="4">
    <source>
        <dbReference type="ARBA" id="ARBA00006047"/>
    </source>
</evidence>
<dbReference type="CDD" id="cd04300">
    <property type="entry name" value="GT35_Glycogen_Phosphorylase"/>
    <property type="match status" value="1"/>
</dbReference>
<dbReference type="GO" id="GO:0005980">
    <property type="term" value="P:glycogen catabolic process"/>
    <property type="evidence" value="ECO:0000318"/>
    <property type="project" value="GO_Central"/>
</dbReference>
<dbReference type="Pfam" id="PF22754">
    <property type="entry name" value="bHLH-TF_ACT-like_plant"/>
    <property type="match status" value="1"/>
</dbReference>
<keyword evidence="14" id="KW-1185">Reference proteome</keyword>
<evidence type="ECO:0000256" key="6">
    <source>
        <dbReference type="ARBA" id="ARBA00022676"/>
    </source>
</evidence>
<sequence length="1068" mass="121507">MACNFASRTLCNNSGGLCSEVRHKSGSKSTYLSAAPVQGCSQRRGMEAAPNWTSAIIWTDCGAVGRRKIGCGLRRKIASEFTQAFCGRHSRVNFWRWRTHSPFVVASSAGNSSLVTSSVQVSSAKSDASSATVIVDNESDEKFTVITVETPNRVGILQIVTSTFKELGLKILDANVDLAEGILKEKFFVTGTDGEKILDVGDARNVETVLKAALNESGFEQPWNPSSRPTTIYKKRSERDIDADLHNKSLLLYRLMDQYLQNDVFSIQKSIMDHVEYTIARSRFKFDDFEAYMAAAYSVRDRLIESWNDTQHFFRQLDTKRVYYLSMEFLMGRSLLNSVYNLGIKDQYSEALRQLGYNLEVLVEQERDAALGNGGLGRLAACFLDSLATMNYSAWGYGIRYQYGMFRQTLQDGYQHEQPDYWLNFGNPWEIERVHVTYPIRFYGKVEEHWNGKKNYTWLPNEQVAAVAYDNPIPGYGTNNTINLRLWAAKPSGEFDLQSFNTGDYVNAILSKQRAEAISSVLYPDDRTYQGKELRLKQQYFFVSASLQDVIRRFKDHHDNFDQLPEKVALQLNDAHPSIGIPELLRILIDEEGLEYSKAWEICTKVFSFTNHTVVPESLEKWPIELMESLLPRHLQIIYDINFHFLEELKRRFGNDYERLARMSIIEDGEKKIVRMGALALVASHTINGVAEIHTSHVKNMFKDFYELWPHKFQNKTNGVTQRRWLAFCNPGLREVLTKYLGTDAWITSLDLLAGLRKHARNPELHKEWNQARRQNKARLAEYIEGISGVKVSIDAMFDVQVKRIHEYKRQLLNVMSIIHRYDCIKNMSPEERKKVVPRVCILGGKAAPGYEVAKKIIKLVTIVGDKINNDPDVGNLLKVIFVPDYNVSVAELIIPASDLSQHISTAGNEASGTSNMKFAMNGCIILGTHDGANVEIQKEIGKENIFLFGVTAEQVPKLRAERRDFQPPRLFTRVIGMLRNGVFGHQEHMHVLCDTLEGQGGDFYLLGNDFQEYLAAQAAVDAAFVDRAWWTQMSIMSTAGSGKFSSDRTIKEYAEQIWGIEPFRRPI</sequence>
<dbReference type="Gene3D" id="3.40.50.2000">
    <property type="entry name" value="Glycogen Phosphorylase B"/>
    <property type="match status" value="2"/>
</dbReference>
<dbReference type="EMBL" id="KZ772710">
    <property type="protein sequence ID" value="PTQ40794.1"/>
    <property type="molecule type" value="Genomic_DNA"/>
</dbReference>
<evidence type="ECO:0000256" key="10">
    <source>
        <dbReference type="ARBA" id="ARBA00023277"/>
    </source>
</evidence>
<accession>A0A2R6X3X3</accession>
<dbReference type="FunFam" id="3.40.50.2000:FF:000003">
    <property type="entry name" value="Alpha-1,4 glucan phosphorylase"/>
    <property type="match status" value="1"/>
</dbReference>
<keyword evidence="6 11" id="KW-0328">Glycosyltransferase</keyword>
<dbReference type="InterPro" id="IPR054502">
    <property type="entry name" value="bHLH-TF_ACT-like_plant"/>
</dbReference>
<keyword evidence="7 11" id="KW-0808">Transferase</keyword>
<dbReference type="PANTHER" id="PTHR11468">
    <property type="entry name" value="GLYCOGEN PHOSPHORYLASE"/>
    <property type="match status" value="1"/>
</dbReference>
<comment type="function">
    <text evidence="11">Allosteric enzyme that catalyzes the rate-limiting step in glycogen catabolism, the phosphorolytic cleavage of glycogen to produce glucose-1-phosphate, and plays a central role in maintaining cellular and organismal glucose homeostasis.</text>
</comment>
<evidence type="ECO:0000313" key="13">
    <source>
        <dbReference type="EMBL" id="PTQ40794.1"/>
    </source>
</evidence>
<evidence type="ECO:0000256" key="5">
    <source>
        <dbReference type="ARBA" id="ARBA00022533"/>
    </source>
</evidence>